<name>A0A9W6LK62_9BACT</name>
<dbReference type="Proteomes" id="UP001144297">
    <property type="component" value="Unassembled WGS sequence"/>
</dbReference>
<comment type="caution">
    <text evidence="1">The sequence shown here is derived from an EMBL/GenBank/DDBJ whole genome shotgun (WGS) entry which is preliminary data.</text>
</comment>
<dbReference type="AlphaFoldDB" id="A0A9W6LK62"/>
<keyword evidence="2" id="KW-1185">Reference proteome</keyword>
<sequence>MVVYYSLSNRKYWFITIERLMQIAEVLSKKSYLLHNTEAIRTTYNDWFILDENYVSKVSEIIEECASEIENEELLGDLIALKEVFDGGSVVFG</sequence>
<organism evidence="1 2">
    <name type="scientific">Thermodesulfovibrio yellowstonii</name>
    <dbReference type="NCBI Taxonomy" id="28262"/>
    <lineage>
        <taxon>Bacteria</taxon>
        <taxon>Pseudomonadati</taxon>
        <taxon>Nitrospirota</taxon>
        <taxon>Thermodesulfovibrionia</taxon>
        <taxon>Thermodesulfovibrionales</taxon>
        <taxon>Thermodesulfovibrionaceae</taxon>
        <taxon>Thermodesulfovibrio</taxon>
    </lineage>
</organism>
<gene>
    <name evidence="1" type="ORF">TISLANDTSLP1_06010</name>
</gene>
<proteinExistence type="predicted"/>
<evidence type="ECO:0000313" key="2">
    <source>
        <dbReference type="Proteomes" id="UP001144297"/>
    </source>
</evidence>
<protein>
    <submittedName>
        <fullName evidence="1">Uncharacterized protein</fullName>
    </submittedName>
</protein>
<dbReference type="EMBL" id="BSDX01000001">
    <property type="protein sequence ID" value="GLI52908.1"/>
    <property type="molecule type" value="Genomic_DNA"/>
</dbReference>
<evidence type="ECO:0000313" key="1">
    <source>
        <dbReference type="EMBL" id="GLI52908.1"/>
    </source>
</evidence>
<accession>A0A9W6LK62</accession>
<reference evidence="1" key="1">
    <citation type="submission" date="2022-12" db="EMBL/GenBank/DDBJ databases">
        <title>Reference genome sequencing for broad-spectrum identification of bacterial and archaeal isolates by mass spectrometry.</title>
        <authorList>
            <person name="Sekiguchi Y."/>
            <person name="Tourlousse D.M."/>
        </authorList>
    </citation>
    <scope>NUCLEOTIDE SEQUENCE</scope>
    <source>
        <strain evidence="1">TSL-P1</strain>
    </source>
</reference>